<dbReference type="EMBL" id="MU005973">
    <property type="protein sequence ID" value="KAF2861334.1"/>
    <property type="molecule type" value="Genomic_DNA"/>
</dbReference>
<organism evidence="1 2">
    <name type="scientific">Piedraia hortae CBS 480.64</name>
    <dbReference type="NCBI Taxonomy" id="1314780"/>
    <lineage>
        <taxon>Eukaryota</taxon>
        <taxon>Fungi</taxon>
        <taxon>Dikarya</taxon>
        <taxon>Ascomycota</taxon>
        <taxon>Pezizomycotina</taxon>
        <taxon>Dothideomycetes</taxon>
        <taxon>Dothideomycetidae</taxon>
        <taxon>Capnodiales</taxon>
        <taxon>Piedraiaceae</taxon>
        <taxon>Piedraia</taxon>
    </lineage>
</organism>
<keyword evidence="2" id="KW-1185">Reference proteome</keyword>
<sequence>MVDKNCLVNIAITSGYCSFIKRSTPLVVTILLGKSADHYERHFTVLFDSLKTSRNLDDWENGESPSPGNTCDFSDAERVGFEQAIRKHCGFPADHDVDSR</sequence>
<accession>A0A6A7C1I4</accession>
<name>A0A6A7C1I4_9PEZI</name>
<dbReference type="OrthoDB" id="2447802at2759"/>
<evidence type="ECO:0000313" key="1">
    <source>
        <dbReference type="EMBL" id="KAF2861334.1"/>
    </source>
</evidence>
<reference evidence="1" key="1">
    <citation type="journal article" date="2020" name="Stud. Mycol.">
        <title>101 Dothideomycetes genomes: a test case for predicting lifestyles and emergence of pathogens.</title>
        <authorList>
            <person name="Haridas S."/>
            <person name="Albert R."/>
            <person name="Binder M."/>
            <person name="Bloem J."/>
            <person name="Labutti K."/>
            <person name="Salamov A."/>
            <person name="Andreopoulos B."/>
            <person name="Baker S."/>
            <person name="Barry K."/>
            <person name="Bills G."/>
            <person name="Bluhm B."/>
            <person name="Cannon C."/>
            <person name="Castanera R."/>
            <person name="Culley D."/>
            <person name="Daum C."/>
            <person name="Ezra D."/>
            <person name="Gonzalez J."/>
            <person name="Henrissat B."/>
            <person name="Kuo A."/>
            <person name="Liang C."/>
            <person name="Lipzen A."/>
            <person name="Lutzoni F."/>
            <person name="Magnuson J."/>
            <person name="Mondo S."/>
            <person name="Nolan M."/>
            <person name="Ohm R."/>
            <person name="Pangilinan J."/>
            <person name="Park H.-J."/>
            <person name="Ramirez L."/>
            <person name="Alfaro M."/>
            <person name="Sun H."/>
            <person name="Tritt A."/>
            <person name="Yoshinaga Y."/>
            <person name="Zwiers L.-H."/>
            <person name="Turgeon B."/>
            <person name="Goodwin S."/>
            <person name="Spatafora J."/>
            <person name="Crous P."/>
            <person name="Grigoriev I."/>
        </authorList>
    </citation>
    <scope>NUCLEOTIDE SEQUENCE</scope>
    <source>
        <strain evidence="1">CBS 480.64</strain>
    </source>
</reference>
<dbReference type="Proteomes" id="UP000799421">
    <property type="component" value="Unassembled WGS sequence"/>
</dbReference>
<dbReference type="AlphaFoldDB" id="A0A6A7C1I4"/>
<protein>
    <submittedName>
        <fullName evidence="1">Uncharacterized protein</fullName>
    </submittedName>
</protein>
<gene>
    <name evidence="1" type="ORF">K470DRAFT_263749</name>
</gene>
<evidence type="ECO:0000313" key="2">
    <source>
        <dbReference type="Proteomes" id="UP000799421"/>
    </source>
</evidence>
<proteinExistence type="predicted"/>